<dbReference type="InterPro" id="IPR010352">
    <property type="entry name" value="DUF945"/>
</dbReference>
<evidence type="ECO:0000313" key="8">
    <source>
        <dbReference type="EMBL" id="RYL85939.1"/>
    </source>
</evidence>
<dbReference type="EMBL" id="DABCJL010000002">
    <property type="protein sequence ID" value="HAH7767687.1"/>
    <property type="molecule type" value="Genomic_DNA"/>
</dbReference>
<dbReference type="Proteomes" id="UP000460654">
    <property type="component" value="Unassembled WGS sequence"/>
</dbReference>
<dbReference type="EMBL" id="AAAGZE010000012">
    <property type="protein sequence ID" value="EAC1531933.1"/>
    <property type="molecule type" value="Genomic_DNA"/>
</dbReference>
<reference evidence="5 14" key="6">
    <citation type="submission" date="2019-10" db="EMBL/GenBank/DDBJ databases">
        <title>Antimicrobial-resistant enteric bacteria are widely distributed amongst people, animals and the environment in northern Tanzania.</title>
        <authorList>
            <person name="Subbiah M."/>
            <person name="Call D.R."/>
        </authorList>
    </citation>
    <scope>NUCLEOTIDE SEQUENCE [LARGE SCALE GENOMIC DNA]</scope>
    <source>
        <strain evidence="5 14">TzEc067</strain>
    </source>
</reference>
<reference evidence="3" key="1">
    <citation type="journal article" date="2018" name="Genome Biol.">
        <title>SKESA: strategic k-mer extension for scrupulous assemblies.</title>
        <authorList>
            <person name="Souvorov A."/>
            <person name="Agarwala R."/>
            <person name="Lipman D.J."/>
        </authorList>
    </citation>
    <scope>NUCLEOTIDE SEQUENCE [LARGE SCALE GENOMIC DNA]</scope>
    <source>
        <strain evidence="4">C0382</strain>
        <strain evidence="3">EC00763</strain>
    </source>
</reference>
<proteinExistence type="predicted"/>
<evidence type="ECO:0000313" key="2">
    <source>
        <dbReference type="EMBL" id="EMM9722352.1"/>
    </source>
</evidence>
<reference evidence="7 11" key="4">
    <citation type="submission" date="2019-01" db="EMBL/GenBank/DDBJ databases">
        <title>Genomic analysis of febrile catheter-associated UTI E. coli isolates.</title>
        <authorList>
            <person name="Potter R."/>
            <person name="Zou Z."/>
            <person name="Henderson J."/>
            <person name="Dantas G."/>
        </authorList>
    </citation>
    <scope>NUCLEOTIDE SEQUENCE [LARGE SCALE GENOMIC DNA]</scope>
    <source>
        <strain evidence="7 11">29_CAASB</strain>
    </source>
</reference>
<evidence type="ECO:0000313" key="13">
    <source>
        <dbReference type="Proteomes" id="UP000382540"/>
    </source>
</evidence>
<evidence type="ECO:0000313" key="12">
    <source>
        <dbReference type="Proteomes" id="UP000291778"/>
    </source>
</evidence>
<dbReference type="Proteomes" id="UP000291778">
    <property type="component" value="Unassembled WGS sequence"/>
</dbReference>
<reference evidence="8 12" key="5">
    <citation type="submission" date="2019-02" db="EMBL/GenBank/DDBJ databases">
        <authorList>
            <person name="Slukin P."/>
            <person name="Fursova N."/>
            <person name="Ermolenko Z."/>
            <person name="Mayskaya N."/>
            <person name="Kislichkina A."/>
            <person name="Mukhina T."/>
            <person name="Sizova A."/>
            <person name="Bogun A."/>
        </authorList>
    </citation>
    <scope>NUCLEOTIDE SEQUENCE [LARGE SCALE GENOMIC DNA]</scope>
    <source>
        <strain evidence="8">SCPM-O-B-8431</strain>
        <strain evidence="12">SCPM-O-B-8431(U15)</strain>
    </source>
</reference>
<dbReference type="EMBL" id="SERV01000001">
    <property type="protein sequence ID" value="RYL85939.1"/>
    <property type="molecule type" value="Genomic_DNA"/>
</dbReference>
<evidence type="ECO:0000313" key="14">
    <source>
        <dbReference type="Proteomes" id="UP000437875"/>
    </source>
</evidence>
<dbReference type="RefSeq" id="WP_001043375.1">
    <property type="nucleotide sequence ID" value="NZ_AP018784.2"/>
</dbReference>
<dbReference type="Proteomes" id="UP000514533">
    <property type="component" value="Chromosome"/>
</dbReference>
<dbReference type="EMBL" id="CP107128">
    <property type="protein sequence ID" value="WLM98194.1"/>
    <property type="molecule type" value="Genomic_DNA"/>
</dbReference>
<dbReference type="EMBL" id="CP055981">
    <property type="protein sequence ID" value="QMS41105.1"/>
    <property type="molecule type" value="Genomic_DNA"/>
</dbReference>
<dbReference type="Proteomes" id="UP000843571">
    <property type="component" value="Unassembled WGS sequence"/>
</dbReference>
<reference evidence="10" key="9">
    <citation type="journal article" date="2023" name="Microorganisms">
        <title>Comparative Genomic Analysis of ST131 Subclade C2 of ESBL-Producing E. coli Isolates from Patients with Recurrent and Sporadic Urinary Tract Infections.</title>
        <authorList>
            <person name="Jaen-Luchoro D."/>
            <person name="Kahnamouei A."/>
            <person name="Yazdanshenas S."/>
            <person name="Lindblom A."/>
            <person name="Samuelsson E."/>
            <person name="Ahren C."/>
            <person name="Karami N."/>
        </authorList>
    </citation>
    <scope>NUCLEOTIDE SEQUENCE</scope>
    <source>
        <strain evidence="10">S7</strain>
    </source>
</reference>
<reference evidence="3" key="7">
    <citation type="submission" date="2019-12" db="EMBL/GenBank/DDBJ databases">
        <authorList>
            <consortium name="NCBI Pathogen Detection Project"/>
        </authorList>
    </citation>
    <scope>NUCLEOTIDE SEQUENCE</scope>
    <source>
        <strain evidence="4">C0382</strain>
        <strain evidence="3">EC00763</strain>
    </source>
</reference>
<dbReference type="EMBL" id="SCJN01000030">
    <property type="protein sequence ID" value="RXD17257.1"/>
    <property type="molecule type" value="Genomic_DNA"/>
</dbReference>
<evidence type="ECO:0000313" key="5">
    <source>
        <dbReference type="EMBL" id="KAE9729134.1"/>
    </source>
</evidence>
<dbReference type="EMBL" id="WSGM01000013">
    <property type="protein sequence ID" value="KAE9729134.1"/>
    <property type="molecule type" value="Genomic_DNA"/>
</dbReference>
<name>A0A061YNA7_ECOLX</name>
<reference evidence="9 15" key="2">
    <citation type="submission" date="2018-09" db="EMBL/GenBank/DDBJ databases">
        <title>Persistent metagenomic signatures of early life antibiotic treatment in the infant gut microbiota and resistome.</title>
        <authorList>
            <person name="Gasparrini A.J."/>
        </authorList>
    </citation>
    <scope>NUCLEOTIDE SEQUENCE [LARGE SCALE GENOMIC DNA]</scope>
    <source>
        <strain evidence="9 15">T0181B.E-10</strain>
    </source>
</reference>
<dbReference type="AlphaFoldDB" id="A0A061YNA7"/>
<evidence type="ECO:0000313" key="7">
    <source>
        <dbReference type="EMBL" id="RXD17257.1"/>
    </source>
</evidence>
<dbReference type="EMBL" id="DABBJX010000019">
    <property type="protein sequence ID" value="HAH4525680.1"/>
    <property type="molecule type" value="Genomic_DNA"/>
</dbReference>
<evidence type="ECO:0000313" key="15">
    <source>
        <dbReference type="Proteomes" id="UP000460654"/>
    </source>
</evidence>
<dbReference type="Proteomes" id="UP000382540">
    <property type="component" value="Unassembled WGS sequence"/>
</dbReference>
<reference evidence="6 16" key="8">
    <citation type="submission" date="2020-06" db="EMBL/GenBank/DDBJ databases">
        <title>REHAB project genomes.</title>
        <authorList>
            <person name="Shaw L.P."/>
        </authorList>
    </citation>
    <scope>NUCLEOTIDE SEQUENCE [LARGE SCALE GENOMIC DNA]</scope>
    <source>
        <strain evidence="6 16">RHB01-C20</strain>
    </source>
</reference>
<gene>
    <name evidence="10" type="primary">ydgA</name>
    <name evidence="9" type="ORF">D4N09_09840</name>
    <name evidence="1" type="ORF">D9J61_07880</name>
    <name evidence="7" type="ORF">EPS76_06245</name>
    <name evidence="8" type="ORF">EWK56_01865</name>
    <name evidence="5" type="ORF">GP711_19345</name>
    <name evidence="3" type="ORF">GRC73_16975</name>
    <name evidence="4" type="ORF">HIE29_001047</name>
    <name evidence="6" type="ORF">HVV39_25495</name>
    <name evidence="10" type="ORF">OGM49_12395</name>
    <name evidence="2" type="ORF">PWL68_002481</name>
</gene>
<evidence type="ECO:0000313" key="16">
    <source>
        <dbReference type="Proteomes" id="UP000514533"/>
    </source>
</evidence>
<evidence type="ECO:0000313" key="9">
    <source>
        <dbReference type="EMBL" id="TXU36322.1"/>
    </source>
</evidence>
<evidence type="ECO:0000313" key="6">
    <source>
        <dbReference type="EMBL" id="QMS41105.1"/>
    </source>
</evidence>
<protein>
    <submittedName>
        <fullName evidence="1">DUF945 domain-containing protein</fullName>
    </submittedName>
    <submittedName>
        <fullName evidence="3">DUF945 family protein</fullName>
    </submittedName>
    <submittedName>
        <fullName evidence="2">YdgA family protein</fullName>
    </submittedName>
</protein>
<evidence type="ECO:0000313" key="1">
    <source>
        <dbReference type="EMBL" id="EAC1531933.1"/>
    </source>
</evidence>
<dbReference type="Proteomes" id="UP000437875">
    <property type="component" value="Unassembled WGS sequence"/>
</dbReference>
<evidence type="ECO:0000313" key="4">
    <source>
        <dbReference type="EMBL" id="HAH7767687.1"/>
    </source>
</evidence>
<evidence type="ECO:0000313" key="11">
    <source>
        <dbReference type="Proteomes" id="UP000288730"/>
    </source>
</evidence>
<reference evidence="1 13" key="3">
    <citation type="submission" date="2018-10" db="EMBL/GenBank/DDBJ databases">
        <authorList>
            <consortium name="NARMS: The National Antimicrobial Resistance Monitoring System"/>
        </authorList>
    </citation>
    <scope>NUCLEOTIDE SEQUENCE [LARGE SCALE GENOMIC DNA]</scope>
    <source>
        <strain evidence="1 13">CVM N17EC1330</strain>
    </source>
</reference>
<sequence>MNKSLVAVGVIVALGVVWTGGAWYTGKKIETHLEDMVAQANAQLKLTAPESNLEVSYQNYHRGVFSSQLQLLVKPIAGKVNPWIKSGQSVIFNESVDHGPFPLAQLKKLNLIPSMASIQTTLVNNEVSKPLFDMAKGETPFEINSRIGYSGDSSSDISLKPLNYEQKDEKVAFSGGEFQLNADRDGKAISLSGEAQSGRIDAVNEYNQKVQLTFNNLKTDGSSTLASFGERVGNQKLSLEKMTISVEGKELALLEGMEISGKSDLVNDGKTINSQLDYSLNSLKVQNQDLGSGKLTLKVGQIDGEAWHQFSQQYNAQTQALLAQPEIANNPELYQEKVTEAFFSALPLMLKGDPVITIAPLSWKNSQGESALNLSLFLKDPATTKEAPQTLAQEVDRSVKSLDAKLTIPVDMATELMTQVAKLEGYQEDQAKKLAKQQVEGASAMGQMFRLTTLQDNTITTSLQYANGQITLNGQKMPLEDFVGMFAMPTLNVPAVPAIPQQ</sequence>
<dbReference type="EMBL" id="QYOH01000007">
    <property type="protein sequence ID" value="TXU36322.1"/>
    <property type="molecule type" value="Genomic_DNA"/>
</dbReference>
<dbReference type="Proteomes" id="UP000288730">
    <property type="component" value="Unassembled WGS sequence"/>
</dbReference>
<dbReference type="EMBL" id="ABKSHZ030000006">
    <property type="protein sequence ID" value="EMM9722352.1"/>
    <property type="molecule type" value="Genomic_DNA"/>
</dbReference>
<evidence type="ECO:0000313" key="3">
    <source>
        <dbReference type="EMBL" id="HAH4525680.1"/>
    </source>
</evidence>
<reference evidence="2" key="10">
    <citation type="submission" date="2024-02" db="EMBL/GenBank/DDBJ databases">
        <authorList>
            <consortium name="Clinical and Environmental Microbiology Branch: Whole genome sequencing antimicrobial resistance pathogens in the healthcare setting"/>
        </authorList>
    </citation>
    <scope>NUCLEOTIDE SEQUENCE</scope>
    <source>
        <strain evidence="2">2023QG-00028</strain>
    </source>
</reference>
<accession>A0A061YNA7</accession>
<evidence type="ECO:0000313" key="10">
    <source>
        <dbReference type="EMBL" id="WLM98194.1"/>
    </source>
</evidence>
<dbReference type="Pfam" id="PF06097">
    <property type="entry name" value="DUF945"/>
    <property type="match status" value="1"/>
</dbReference>
<dbReference type="Proteomes" id="UP001180189">
    <property type="component" value="Chromosome"/>
</dbReference>
<organism evidence="3">
    <name type="scientific">Escherichia coli</name>
    <dbReference type="NCBI Taxonomy" id="562"/>
    <lineage>
        <taxon>Bacteria</taxon>
        <taxon>Pseudomonadati</taxon>
        <taxon>Pseudomonadota</taxon>
        <taxon>Gammaproteobacteria</taxon>
        <taxon>Enterobacterales</taxon>
        <taxon>Enterobacteriaceae</taxon>
        <taxon>Escherichia</taxon>
    </lineage>
</organism>